<sequence>MHITTTMNISVSIQIPMALSVSQQPRVFHEILCTMVARRKLGGRSASMNWAANLLLLVVLFDSLDHELDYEEPLEVEDEDAMVLGNKGDQMFDKSPQRDEIDGDRLGSGISNEKESSVKIGALESEGVGDQVFDKRPQRTRQISLEVLIREVNEENVGSIFSNSLEPETKFCGNTKLLFSNYETHLLHIDSDSGGEVLAHKDDENFESSRDFSVYFVGIREIGENFGANSSESYESSTIVDEIEDNMAAENCSDFGDNEVVVEAMKKLKNKLVTADAFRLDHYTNGQFPTVSKEFDKHILNTMFMGSRNSLEATIAQAKVLANKIIFVGVLMDCSQKSWIEQDQYLFELMENHYGKREHPPTNEEIYIVLSLVVCAVTFYPLLKFMILMLITDDNGVTGTQPSRIYAETWELELFLCVNNLKAQMLLASSGRFLSML</sequence>
<feature type="compositionally biased region" description="Basic and acidic residues" evidence="1">
    <location>
        <begin position="90"/>
        <end position="105"/>
    </location>
</feature>
<gene>
    <name evidence="3" type="ORF">A4A49_00071</name>
</gene>
<dbReference type="Gramene" id="OIS98388">
    <property type="protein sequence ID" value="OIS98388"/>
    <property type="gene ID" value="A4A49_00071"/>
</dbReference>
<evidence type="ECO:0000256" key="2">
    <source>
        <dbReference type="SAM" id="Phobius"/>
    </source>
</evidence>
<keyword evidence="2" id="KW-1133">Transmembrane helix</keyword>
<reference evidence="3" key="1">
    <citation type="submission" date="2016-11" db="EMBL/GenBank/DDBJ databases">
        <title>The genome of Nicotiana attenuata.</title>
        <authorList>
            <person name="Xu S."/>
            <person name="Brockmoeller T."/>
            <person name="Gaquerel E."/>
            <person name="Navarro A."/>
            <person name="Kuhl H."/>
            <person name="Gase K."/>
            <person name="Ling Z."/>
            <person name="Zhou W."/>
            <person name="Kreitzer C."/>
            <person name="Stanke M."/>
            <person name="Tang H."/>
            <person name="Lyons E."/>
            <person name="Pandey P."/>
            <person name="Pandey S.P."/>
            <person name="Timmermann B."/>
            <person name="Baldwin I.T."/>
        </authorList>
    </citation>
    <scope>NUCLEOTIDE SEQUENCE [LARGE SCALE GENOMIC DNA]</scope>
    <source>
        <strain evidence="3">UT</strain>
    </source>
</reference>
<dbReference type="AlphaFoldDB" id="A0A1J6HZX3"/>
<evidence type="ECO:0000313" key="3">
    <source>
        <dbReference type="EMBL" id="OIS98388.1"/>
    </source>
</evidence>
<comment type="caution">
    <text evidence="3">The sequence shown here is derived from an EMBL/GenBank/DDBJ whole genome shotgun (WGS) entry which is preliminary data.</text>
</comment>
<feature type="region of interest" description="Disordered" evidence="1">
    <location>
        <begin position="87"/>
        <end position="108"/>
    </location>
</feature>
<dbReference type="STRING" id="49451.A0A1J6HZX3"/>
<organism evidence="3 4">
    <name type="scientific">Nicotiana attenuata</name>
    <name type="common">Coyote tobacco</name>
    <dbReference type="NCBI Taxonomy" id="49451"/>
    <lineage>
        <taxon>Eukaryota</taxon>
        <taxon>Viridiplantae</taxon>
        <taxon>Streptophyta</taxon>
        <taxon>Embryophyta</taxon>
        <taxon>Tracheophyta</taxon>
        <taxon>Spermatophyta</taxon>
        <taxon>Magnoliopsida</taxon>
        <taxon>eudicotyledons</taxon>
        <taxon>Gunneridae</taxon>
        <taxon>Pentapetalae</taxon>
        <taxon>asterids</taxon>
        <taxon>lamiids</taxon>
        <taxon>Solanales</taxon>
        <taxon>Solanaceae</taxon>
        <taxon>Nicotianoideae</taxon>
        <taxon>Nicotianeae</taxon>
        <taxon>Nicotiana</taxon>
    </lineage>
</organism>
<name>A0A1J6HZX3_NICAT</name>
<keyword evidence="2" id="KW-0812">Transmembrane</keyword>
<evidence type="ECO:0000313" key="4">
    <source>
        <dbReference type="Proteomes" id="UP000187609"/>
    </source>
</evidence>
<protein>
    <submittedName>
        <fullName evidence="3">Uncharacterized protein</fullName>
    </submittedName>
</protein>
<dbReference type="EMBL" id="MJEQ01037191">
    <property type="protein sequence ID" value="OIS98388.1"/>
    <property type="molecule type" value="Genomic_DNA"/>
</dbReference>
<proteinExistence type="predicted"/>
<dbReference type="Proteomes" id="UP000187609">
    <property type="component" value="Unassembled WGS sequence"/>
</dbReference>
<accession>A0A1J6HZX3</accession>
<feature type="transmembrane region" description="Helical" evidence="2">
    <location>
        <begin position="366"/>
        <end position="383"/>
    </location>
</feature>
<keyword evidence="2" id="KW-0472">Membrane</keyword>
<keyword evidence="4" id="KW-1185">Reference proteome</keyword>
<evidence type="ECO:0000256" key="1">
    <source>
        <dbReference type="SAM" id="MobiDB-lite"/>
    </source>
</evidence>